<feature type="compositionally biased region" description="Basic and acidic residues" evidence="1">
    <location>
        <begin position="1"/>
        <end position="15"/>
    </location>
</feature>
<evidence type="ECO:0000256" key="1">
    <source>
        <dbReference type="SAM" id="MobiDB-lite"/>
    </source>
</evidence>
<evidence type="ECO:0000313" key="3">
    <source>
        <dbReference type="Proteomes" id="UP001186944"/>
    </source>
</evidence>
<feature type="region of interest" description="Disordered" evidence="1">
    <location>
        <begin position="1"/>
        <end position="54"/>
    </location>
</feature>
<evidence type="ECO:0000313" key="2">
    <source>
        <dbReference type="EMBL" id="KAK3093927.1"/>
    </source>
</evidence>
<sequence length="217" mass="25123">MAKQLKEQGADDLSKRPVSAHASLHKKFDIDSDENDDDTGDKGSELPKNPMNRRISLATLRNMENRIVNRKQQIITERNTPTTKGQEYWNRRVRNLILKWNVEDKGESYLERWDLLAKTSSTGPPPLLTRDPNMGEAEIKAKSFVRKYANKYRTLLRIASAPPTDTRQRRSEKITRQELASIHADIAKRRKNTRTILRKSKRLKIYVEQLASVAQDD</sequence>
<keyword evidence="3" id="KW-1185">Reference proteome</keyword>
<organism evidence="2 3">
    <name type="scientific">Pinctada imbricata</name>
    <name type="common">Atlantic pearl-oyster</name>
    <name type="synonym">Pinctada martensii</name>
    <dbReference type="NCBI Taxonomy" id="66713"/>
    <lineage>
        <taxon>Eukaryota</taxon>
        <taxon>Metazoa</taxon>
        <taxon>Spiralia</taxon>
        <taxon>Lophotrochozoa</taxon>
        <taxon>Mollusca</taxon>
        <taxon>Bivalvia</taxon>
        <taxon>Autobranchia</taxon>
        <taxon>Pteriomorphia</taxon>
        <taxon>Pterioida</taxon>
        <taxon>Pterioidea</taxon>
        <taxon>Pteriidae</taxon>
        <taxon>Pinctada</taxon>
    </lineage>
</organism>
<protein>
    <submittedName>
        <fullName evidence="2">Uncharacterized protein</fullName>
    </submittedName>
</protein>
<dbReference type="AlphaFoldDB" id="A0AA89BZX9"/>
<comment type="caution">
    <text evidence="2">The sequence shown here is derived from an EMBL/GenBank/DDBJ whole genome shotgun (WGS) entry which is preliminary data.</text>
</comment>
<dbReference type="Proteomes" id="UP001186944">
    <property type="component" value="Unassembled WGS sequence"/>
</dbReference>
<accession>A0AA89BZX9</accession>
<reference evidence="2" key="1">
    <citation type="submission" date="2019-08" db="EMBL/GenBank/DDBJ databases">
        <title>The improved chromosome-level genome for the pearl oyster Pinctada fucata martensii using PacBio sequencing and Hi-C.</title>
        <authorList>
            <person name="Zheng Z."/>
        </authorList>
    </citation>
    <scope>NUCLEOTIDE SEQUENCE</scope>
    <source>
        <strain evidence="2">ZZ-2019</strain>
        <tissue evidence="2">Adductor muscle</tissue>
    </source>
</reference>
<proteinExistence type="predicted"/>
<dbReference type="EMBL" id="VSWD01000009">
    <property type="protein sequence ID" value="KAK3093927.1"/>
    <property type="molecule type" value="Genomic_DNA"/>
</dbReference>
<gene>
    <name evidence="2" type="ORF">FSP39_021904</name>
</gene>
<name>A0AA89BZX9_PINIB</name>